<sequence>MERLKVKKIFITGSSGFIGRNLKEYLQKKFTVFAPSHKQLNLLDADKVRIYILKNKINVILHCALIGGGKEDLEIKDIVYSNLRIFFNITRNSKLVDKIIHFGSGLEYDKNRPLKSVKEEDFDKKIPMDEYGFYKYVCAKYSENSQNIYDLVIFGIYGKYEDYLYRFISNSIIKNLLKMPIVINQNVVFDYLYINDLVKIVGYFISHKPKYKIFNLTSGKKIDLLSIAKLINSVGEFKSEIKILNKGLNNEYTASNNRLLKELTGFKFTPHRDTIKELYNWYKNRMHLNENNKIKQDSHIKFLNIHKSLYK</sequence>
<protein>
    <submittedName>
        <fullName evidence="2">Sugar epimerase</fullName>
    </submittedName>
</protein>
<proteinExistence type="predicted"/>
<dbReference type="Proteomes" id="UP000177698">
    <property type="component" value="Unassembled WGS sequence"/>
</dbReference>
<accession>A0A1F7IFK8</accession>
<dbReference type="STRING" id="1802056.A2954_04050"/>
<dbReference type="PANTHER" id="PTHR43238">
    <property type="entry name" value="GDP-L-FUCOSE SYNTHASE"/>
    <property type="match status" value="1"/>
</dbReference>
<dbReference type="InterPro" id="IPR036291">
    <property type="entry name" value="NAD(P)-bd_dom_sf"/>
</dbReference>
<dbReference type="InterPro" id="IPR001509">
    <property type="entry name" value="Epimerase_deHydtase"/>
</dbReference>
<dbReference type="GO" id="GO:0050577">
    <property type="term" value="F:GDP-L-fucose synthase activity"/>
    <property type="evidence" value="ECO:0007669"/>
    <property type="project" value="TreeGrafter"/>
</dbReference>
<dbReference type="Pfam" id="PF01370">
    <property type="entry name" value="Epimerase"/>
    <property type="match status" value="1"/>
</dbReference>
<name>A0A1F7IFK8_9BACT</name>
<evidence type="ECO:0000259" key="1">
    <source>
        <dbReference type="Pfam" id="PF01370"/>
    </source>
</evidence>
<feature type="domain" description="NAD-dependent epimerase/dehydratase" evidence="1">
    <location>
        <begin position="9"/>
        <end position="216"/>
    </location>
</feature>
<dbReference type="SUPFAM" id="SSF51735">
    <property type="entry name" value="NAD(P)-binding Rossmann-fold domains"/>
    <property type="match status" value="1"/>
</dbReference>
<evidence type="ECO:0000313" key="2">
    <source>
        <dbReference type="EMBL" id="OGK42159.1"/>
    </source>
</evidence>
<dbReference type="Gene3D" id="3.40.50.720">
    <property type="entry name" value="NAD(P)-binding Rossmann-like Domain"/>
    <property type="match status" value="1"/>
</dbReference>
<evidence type="ECO:0000313" key="3">
    <source>
        <dbReference type="Proteomes" id="UP000177698"/>
    </source>
</evidence>
<reference evidence="2 3" key="1">
    <citation type="journal article" date="2016" name="Nat. Commun.">
        <title>Thousands of microbial genomes shed light on interconnected biogeochemical processes in an aquifer system.</title>
        <authorList>
            <person name="Anantharaman K."/>
            <person name="Brown C.T."/>
            <person name="Hug L.A."/>
            <person name="Sharon I."/>
            <person name="Castelle C.J."/>
            <person name="Probst A.J."/>
            <person name="Thomas B.C."/>
            <person name="Singh A."/>
            <person name="Wilkins M.J."/>
            <person name="Karaoz U."/>
            <person name="Brodie E.L."/>
            <person name="Williams K.H."/>
            <person name="Hubbard S.S."/>
            <person name="Banfield J.F."/>
        </authorList>
    </citation>
    <scope>NUCLEOTIDE SEQUENCE [LARGE SCALE GENOMIC DNA]</scope>
</reference>
<comment type="caution">
    <text evidence="2">The sequence shown here is derived from an EMBL/GenBank/DDBJ whole genome shotgun (WGS) entry which is preliminary data.</text>
</comment>
<organism evidence="2 3">
    <name type="scientific">Candidatus Roizmanbacteria bacterium RIFCSPLOWO2_01_FULL_37_12</name>
    <dbReference type="NCBI Taxonomy" id="1802056"/>
    <lineage>
        <taxon>Bacteria</taxon>
        <taxon>Candidatus Roizmaniibacteriota</taxon>
    </lineage>
</organism>
<dbReference type="PANTHER" id="PTHR43238:SF1">
    <property type="entry name" value="GDP-L-FUCOSE SYNTHASE"/>
    <property type="match status" value="1"/>
</dbReference>
<dbReference type="AlphaFoldDB" id="A0A1F7IFK8"/>
<dbReference type="EMBL" id="MGAG01000003">
    <property type="protein sequence ID" value="OGK42159.1"/>
    <property type="molecule type" value="Genomic_DNA"/>
</dbReference>
<gene>
    <name evidence="2" type="ORF">A2954_04050</name>
</gene>